<organism evidence="5 6">
    <name type="scientific">Spirosoma utsteinense</name>
    <dbReference type="NCBI Taxonomy" id="2585773"/>
    <lineage>
        <taxon>Bacteria</taxon>
        <taxon>Pseudomonadati</taxon>
        <taxon>Bacteroidota</taxon>
        <taxon>Cytophagia</taxon>
        <taxon>Cytophagales</taxon>
        <taxon>Cytophagaceae</taxon>
        <taxon>Spirosoma</taxon>
    </lineage>
</organism>
<gene>
    <name evidence="5" type="ORF">FH603_2051</name>
</gene>
<sequence>MKKAELRQQFLSQRRALTTDEVARRSESIANQVFQGIPLFAQLSTARGGVIHIFLPILRQKEVDTWLIIHRLWRDFPAVRVTTSISDTDTNQLTHYLLTSETRLIENRWGIPEPQPDENLRIDSDQIDTVLVPLLAFDRQGHRVGYGKGYYDRFLADCRPDCLAIGLSLFKPVDLITDVEPTDVALSSCISPDTVWLFGNRY</sequence>
<comment type="caution">
    <text evidence="5">The sequence shown here is derived from an EMBL/GenBank/DDBJ whole genome shotgun (WGS) entry which is preliminary data.</text>
</comment>
<evidence type="ECO:0000256" key="2">
    <source>
        <dbReference type="ARBA" id="ARBA00022741"/>
    </source>
</evidence>
<keyword evidence="6" id="KW-1185">Reference proteome</keyword>
<evidence type="ECO:0000313" key="6">
    <source>
        <dbReference type="Proteomes" id="UP000700732"/>
    </source>
</evidence>
<dbReference type="Proteomes" id="UP000700732">
    <property type="component" value="Unassembled WGS sequence"/>
</dbReference>
<keyword evidence="2 4" id="KW-0547">Nucleotide-binding</keyword>
<evidence type="ECO:0000256" key="3">
    <source>
        <dbReference type="ARBA" id="ARBA00022840"/>
    </source>
</evidence>
<dbReference type="InterPro" id="IPR024185">
    <property type="entry name" value="FTHF_cligase-like_sf"/>
</dbReference>
<dbReference type="SUPFAM" id="SSF100950">
    <property type="entry name" value="NagB/RpiA/CoA transferase-like"/>
    <property type="match status" value="1"/>
</dbReference>
<comment type="similarity">
    <text evidence="1 4">Belongs to the 5-formyltetrahydrofolate cyclo-ligase family.</text>
</comment>
<dbReference type="EC" id="6.3.3.2" evidence="4"/>
<dbReference type="Pfam" id="PF01812">
    <property type="entry name" value="5-FTHF_cyc-lig"/>
    <property type="match status" value="1"/>
</dbReference>
<comment type="cofactor">
    <cofactor evidence="4">
        <name>Mg(2+)</name>
        <dbReference type="ChEBI" id="CHEBI:18420"/>
    </cofactor>
</comment>
<dbReference type="InterPro" id="IPR037171">
    <property type="entry name" value="NagB/RpiA_transferase-like"/>
</dbReference>
<dbReference type="PANTHER" id="PTHR23407">
    <property type="entry name" value="ATPASE INHIBITOR/5-FORMYLTETRAHYDROFOLATE CYCLO-LIGASE"/>
    <property type="match status" value="1"/>
</dbReference>
<accession>A0ABR6W5X1</accession>
<dbReference type="NCBIfam" id="TIGR02727">
    <property type="entry name" value="MTHFS_bact"/>
    <property type="match status" value="1"/>
</dbReference>
<evidence type="ECO:0000256" key="1">
    <source>
        <dbReference type="ARBA" id="ARBA00010638"/>
    </source>
</evidence>
<dbReference type="Gene3D" id="3.40.50.10420">
    <property type="entry name" value="NagB/RpiA/CoA transferase-like"/>
    <property type="match status" value="1"/>
</dbReference>
<reference evidence="5 6" key="1">
    <citation type="submission" date="2019-06" db="EMBL/GenBank/DDBJ databases">
        <title>Spirosoma utsteinense sp. nov. isolated from Antarctic ice-free soils.</title>
        <authorList>
            <person name="Tahon G."/>
        </authorList>
    </citation>
    <scope>NUCLEOTIDE SEQUENCE [LARGE SCALE GENOMIC DNA]</scope>
    <source>
        <strain evidence="5 6">LMG 31447</strain>
    </source>
</reference>
<proteinExistence type="inferred from homology"/>
<protein>
    <recommendedName>
        <fullName evidence="4">5-formyltetrahydrofolate cyclo-ligase</fullName>
        <ecNumber evidence="4">6.3.3.2</ecNumber>
    </recommendedName>
</protein>
<keyword evidence="4" id="KW-0460">Magnesium</keyword>
<evidence type="ECO:0000256" key="4">
    <source>
        <dbReference type="RuleBase" id="RU361279"/>
    </source>
</evidence>
<dbReference type="PANTHER" id="PTHR23407:SF1">
    <property type="entry name" value="5-FORMYLTETRAHYDROFOLATE CYCLO-LIGASE"/>
    <property type="match status" value="1"/>
</dbReference>
<name>A0ABR6W5X1_9BACT</name>
<dbReference type="RefSeq" id="WP_186737347.1">
    <property type="nucleotide sequence ID" value="NZ_VFIA01000010.1"/>
</dbReference>
<keyword evidence="4" id="KW-0479">Metal-binding</keyword>
<keyword evidence="3 4" id="KW-0067">ATP-binding</keyword>
<dbReference type="InterPro" id="IPR002698">
    <property type="entry name" value="FTHF_cligase"/>
</dbReference>
<dbReference type="PIRSF" id="PIRSF006806">
    <property type="entry name" value="FTHF_cligase"/>
    <property type="match status" value="1"/>
</dbReference>
<evidence type="ECO:0000313" key="5">
    <source>
        <dbReference type="EMBL" id="MBC3791548.1"/>
    </source>
</evidence>
<comment type="catalytic activity">
    <reaction evidence="4">
        <text>(6S)-5-formyl-5,6,7,8-tetrahydrofolate + ATP = (6R)-5,10-methenyltetrahydrofolate + ADP + phosphate</text>
        <dbReference type="Rhea" id="RHEA:10488"/>
        <dbReference type="ChEBI" id="CHEBI:30616"/>
        <dbReference type="ChEBI" id="CHEBI:43474"/>
        <dbReference type="ChEBI" id="CHEBI:57455"/>
        <dbReference type="ChEBI" id="CHEBI:57457"/>
        <dbReference type="ChEBI" id="CHEBI:456216"/>
        <dbReference type="EC" id="6.3.3.2"/>
    </reaction>
</comment>
<dbReference type="EMBL" id="VFIA01000010">
    <property type="protein sequence ID" value="MBC3791548.1"/>
    <property type="molecule type" value="Genomic_DNA"/>
</dbReference>